<dbReference type="Gene3D" id="3.80.10.10">
    <property type="entry name" value="Ribonuclease Inhibitor"/>
    <property type="match status" value="1"/>
</dbReference>
<name>A0A6D2JUG8_9BRAS</name>
<evidence type="ECO:0000313" key="2">
    <source>
        <dbReference type="Proteomes" id="UP000467841"/>
    </source>
</evidence>
<gene>
    <name evidence="1" type="ORF">MERR_LOCUS26956</name>
</gene>
<protein>
    <recommendedName>
        <fullName evidence="3">F-box domain-containing protein</fullName>
    </recommendedName>
</protein>
<dbReference type="SUPFAM" id="SSF52047">
    <property type="entry name" value="RNI-like"/>
    <property type="match status" value="1"/>
</dbReference>
<evidence type="ECO:0008006" key="3">
    <source>
        <dbReference type="Google" id="ProtNLM"/>
    </source>
</evidence>
<dbReference type="OrthoDB" id="10257471at2759"/>
<sequence>MSTRSTSIRSSPRSSTCPCRPSISLSEAIGSSFERALEKMFIYSVEASVNLDRGMELSSLLHESTRRWYRRQATTHNSITWPLPSELTVKVFSMADTKSLVNASASCTMFKKYAVEQFCYSNVDLTTANVKSKVVPDMILKAGKELRSLKVGCPDESTTPLLKASCLAPLSYKKHGVLGNLLGSLHIYNHGGLNSKSLCGPLSVCSNLTDLKIVGLNFDTLADVVDSLTTKCQPLFLQRDNGAWNFINASLFQSNCPNLTSLSLIGFYIQDLEVYKLLMGLRKLKYMDLSKTTAFEGRFLRNVSHEFKDALIETLILRDSFLLSKRMVRRFLDSLLTAGRLRFIRHIDVSNDYGLCCGQGRCKKLKFPLEELKVKRPGLTFVAADFPTSSSSDSSSSESSSN</sequence>
<dbReference type="InterPro" id="IPR036047">
    <property type="entry name" value="F-box-like_dom_sf"/>
</dbReference>
<evidence type="ECO:0000313" key="1">
    <source>
        <dbReference type="EMBL" id="CAA7039721.1"/>
    </source>
</evidence>
<proteinExistence type="predicted"/>
<comment type="caution">
    <text evidence="1">The sequence shown here is derived from an EMBL/GenBank/DDBJ whole genome shotgun (WGS) entry which is preliminary data.</text>
</comment>
<dbReference type="SUPFAM" id="SSF81383">
    <property type="entry name" value="F-box domain"/>
    <property type="match status" value="1"/>
</dbReference>
<keyword evidence="2" id="KW-1185">Reference proteome</keyword>
<organism evidence="1 2">
    <name type="scientific">Microthlaspi erraticum</name>
    <dbReference type="NCBI Taxonomy" id="1685480"/>
    <lineage>
        <taxon>Eukaryota</taxon>
        <taxon>Viridiplantae</taxon>
        <taxon>Streptophyta</taxon>
        <taxon>Embryophyta</taxon>
        <taxon>Tracheophyta</taxon>
        <taxon>Spermatophyta</taxon>
        <taxon>Magnoliopsida</taxon>
        <taxon>eudicotyledons</taxon>
        <taxon>Gunneridae</taxon>
        <taxon>Pentapetalae</taxon>
        <taxon>rosids</taxon>
        <taxon>malvids</taxon>
        <taxon>Brassicales</taxon>
        <taxon>Brassicaceae</taxon>
        <taxon>Coluteocarpeae</taxon>
        <taxon>Microthlaspi</taxon>
    </lineage>
</organism>
<dbReference type="Proteomes" id="UP000467841">
    <property type="component" value="Unassembled WGS sequence"/>
</dbReference>
<reference evidence="1" key="1">
    <citation type="submission" date="2020-01" db="EMBL/GenBank/DDBJ databases">
        <authorList>
            <person name="Mishra B."/>
        </authorList>
    </citation>
    <scope>NUCLEOTIDE SEQUENCE [LARGE SCALE GENOMIC DNA]</scope>
</reference>
<dbReference type="AlphaFoldDB" id="A0A6D2JUG8"/>
<dbReference type="EMBL" id="CACVBM020001217">
    <property type="protein sequence ID" value="CAA7039721.1"/>
    <property type="molecule type" value="Genomic_DNA"/>
</dbReference>
<accession>A0A6D2JUG8</accession>
<dbReference type="InterPro" id="IPR032675">
    <property type="entry name" value="LRR_dom_sf"/>
</dbReference>